<reference evidence="2 3" key="1">
    <citation type="submission" date="2024-02" db="EMBL/GenBank/DDBJ databases">
        <title>A draft genome for the cacao thread blight pathogen Marasmius crinis-equi.</title>
        <authorList>
            <person name="Cohen S.P."/>
            <person name="Baruah I.K."/>
            <person name="Amoako-Attah I."/>
            <person name="Bukari Y."/>
            <person name="Meinhardt L.W."/>
            <person name="Bailey B.A."/>
        </authorList>
    </citation>
    <scope>NUCLEOTIDE SEQUENCE [LARGE SCALE GENOMIC DNA]</scope>
    <source>
        <strain evidence="2 3">GH-76</strain>
    </source>
</reference>
<evidence type="ECO:0000313" key="3">
    <source>
        <dbReference type="Proteomes" id="UP001465976"/>
    </source>
</evidence>
<gene>
    <name evidence="2" type="ORF">V5O48_019240</name>
</gene>
<feature type="non-terminal residue" evidence="2">
    <location>
        <position position="326"/>
    </location>
</feature>
<dbReference type="InterPro" id="IPR041677">
    <property type="entry name" value="DNA2/NAM7_AAA_11"/>
</dbReference>
<protein>
    <recommendedName>
        <fullName evidence="1">DNA2/NAM7 helicase helicase domain-containing protein</fullName>
    </recommendedName>
</protein>
<proteinExistence type="predicted"/>
<name>A0ABR3EJ13_9AGAR</name>
<organism evidence="2 3">
    <name type="scientific">Marasmius crinis-equi</name>
    <dbReference type="NCBI Taxonomy" id="585013"/>
    <lineage>
        <taxon>Eukaryota</taxon>
        <taxon>Fungi</taxon>
        <taxon>Dikarya</taxon>
        <taxon>Basidiomycota</taxon>
        <taxon>Agaricomycotina</taxon>
        <taxon>Agaricomycetes</taxon>
        <taxon>Agaricomycetidae</taxon>
        <taxon>Agaricales</taxon>
        <taxon>Marasmiineae</taxon>
        <taxon>Marasmiaceae</taxon>
        <taxon>Marasmius</taxon>
    </lineage>
</organism>
<comment type="caution">
    <text evidence="2">The sequence shown here is derived from an EMBL/GenBank/DDBJ whole genome shotgun (WGS) entry which is preliminary data.</text>
</comment>
<dbReference type="Gene3D" id="3.40.50.300">
    <property type="entry name" value="P-loop containing nucleotide triphosphate hydrolases"/>
    <property type="match status" value="1"/>
</dbReference>
<dbReference type="InterPro" id="IPR027417">
    <property type="entry name" value="P-loop_NTPase"/>
</dbReference>
<dbReference type="Pfam" id="PF13086">
    <property type="entry name" value="AAA_11"/>
    <property type="match status" value="1"/>
</dbReference>
<dbReference type="Proteomes" id="UP001465976">
    <property type="component" value="Unassembled WGS sequence"/>
</dbReference>
<evidence type="ECO:0000259" key="1">
    <source>
        <dbReference type="Pfam" id="PF13086"/>
    </source>
</evidence>
<keyword evidence="3" id="KW-1185">Reference proteome</keyword>
<evidence type="ECO:0000313" key="2">
    <source>
        <dbReference type="EMBL" id="KAL0562838.1"/>
    </source>
</evidence>
<accession>A0ABR3EJ13</accession>
<sequence>MLLSLLDAGITRNFVRLGSRSSNERISEYTLDKLEKVAQGKPANRAIGKTFAEMKKLEEKMISVLERIQIPEPRWENIEEHLGDFHPQQLESLLQPPYWIQALLDQMFRNADDGEEWEVVHRSRRRPGDKHLANTPYGSWKNGYDIQFITPPSPPSMSEKPVGRLEKRKEARLREQYKEDLASHQQRTTNFFGELGYAPGSLPPIPDGRRSTSELLSISNIWSLSLSERRALAESWEAEIRSVAYNEFLGEYDSLRDEYDAACKKYNDVRDENRRRLLSRVDLIGCTTNGAAKLTSLLTTLAPKVLIVEEAGQVLEAHILASLVPS</sequence>
<feature type="domain" description="DNA2/NAM7 helicase helicase" evidence="1">
    <location>
        <begin position="190"/>
        <end position="323"/>
    </location>
</feature>
<dbReference type="EMBL" id="JBAHYK010004397">
    <property type="protein sequence ID" value="KAL0562838.1"/>
    <property type="molecule type" value="Genomic_DNA"/>
</dbReference>